<dbReference type="AlphaFoldDB" id="A0A1G8REE0"/>
<reference evidence="2 3" key="1">
    <citation type="submission" date="2016-10" db="EMBL/GenBank/DDBJ databases">
        <authorList>
            <person name="de Groot N.N."/>
        </authorList>
    </citation>
    <scope>NUCLEOTIDE SEQUENCE [LARGE SCALE GENOMIC DNA]</scope>
    <source>
        <strain evidence="2 3">CGMCC 1.10076</strain>
    </source>
</reference>
<dbReference type="Proteomes" id="UP000199580">
    <property type="component" value="Unassembled WGS sequence"/>
</dbReference>
<proteinExistence type="predicted"/>
<keyword evidence="1" id="KW-0472">Membrane</keyword>
<dbReference type="OrthoDB" id="1375871at2"/>
<dbReference type="STRING" id="1128970.SAMN04487935_0082"/>
<gene>
    <name evidence="2" type="ORF">SAMN04487935_0082</name>
</gene>
<protein>
    <submittedName>
        <fullName evidence="2">Uncharacterized protein</fullName>
    </submittedName>
</protein>
<keyword evidence="1" id="KW-0812">Transmembrane</keyword>
<accession>A0A1G8REE0</accession>
<feature type="transmembrane region" description="Helical" evidence="1">
    <location>
        <begin position="6"/>
        <end position="24"/>
    </location>
</feature>
<evidence type="ECO:0000313" key="3">
    <source>
        <dbReference type="Proteomes" id="UP000199580"/>
    </source>
</evidence>
<keyword evidence="3" id="KW-1185">Reference proteome</keyword>
<keyword evidence="1" id="KW-1133">Transmembrane helix</keyword>
<dbReference type="EMBL" id="FNEZ01000001">
    <property type="protein sequence ID" value="SDJ15279.1"/>
    <property type="molecule type" value="Genomic_DNA"/>
</dbReference>
<organism evidence="2 3">
    <name type="scientific">Flavobacterium noncentrifugens</name>
    <dbReference type="NCBI Taxonomy" id="1128970"/>
    <lineage>
        <taxon>Bacteria</taxon>
        <taxon>Pseudomonadati</taxon>
        <taxon>Bacteroidota</taxon>
        <taxon>Flavobacteriia</taxon>
        <taxon>Flavobacteriales</taxon>
        <taxon>Flavobacteriaceae</taxon>
        <taxon>Flavobacterium</taxon>
    </lineage>
</organism>
<evidence type="ECO:0000313" key="2">
    <source>
        <dbReference type="EMBL" id="SDJ15279.1"/>
    </source>
</evidence>
<evidence type="ECO:0000256" key="1">
    <source>
        <dbReference type="SAM" id="Phobius"/>
    </source>
</evidence>
<dbReference type="RefSeq" id="WP_091391339.1">
    <property type="nucleotide sequence ID" value="NZ_BKAI01000001.1"/>
</dbReference>
<sequence length="95" mass="11225">MIVLLIAMIVSLVSVIVFLNVRFYREKKVFKTRIEVLQQIIFEISEKQNGQRIQLRLSDEIDHKLKSAKATLSDDIFGLNYELFEILSKNNRRKK</sequence>
<name>A0A1G8REE0_9FLAO</name>